<keyword evidence="5" id="KW-0114">cAMP</keyword>
<comment type="function">
    <text evidence="5">Hydrolyzes cAMP to 5'-AMP. Plays an important regulatory role in modulating the intracellular concentration of cAMP, thereby influencing cAMP-dependent processes.</text>
</comment>
<keyword evidence="1 5" id="KW-0479">Metal-binding</keyword>
<dbReference type="AlphaFoldDB" id="A0A2U3B5B2"/>
<dbReference type="Pfam" id="PF00149">
    <property type="entry name" value="Metallophos"/>
    <property type="match status" value="1"/>
</dbReference>
<gene>
    <name evidence="5" type="primary">cpdA</name>
    <name evidence="7" type="ORF">DI392_17580</name>
</gene>
<evidence type="ECO:0000256" key="1">
    <source>
        <dbReference type="ARBA" id="ARBA00022723"/>
    </source>
</evidence>
<dbReference type="InterPro" id="IPR026575">
    <property type="entry name" value="GpdQ/CpdA-like"/>
</dbReference>
<feature type="binding site" evidence="5">
    <location>
        <position position="78"/>
    </location>
    <ligand>
        <name>Fe cation</name>
        <dbReference type="ChEBI" id="CHEBI:24875"/>
        <label>1</label>
    </ligand>
</feature>
<comment type="similarity">
    <text evidence="4 5">Belongs to the cyclic nucleotide phosphodiesterase class-III family.</text>
</comment>
<dbReference type="Gene3D" id="3.60.21.10">
    <property type="match status" value="1"/>
</dbReference>
<feature type="binding site" evidence="5">
    <location>
        <position position="36"/>
    </location>
    <ligand>
        <name>Fe cation</name>
        <dbReference type="ChEBI" id="CHEBI:24875"/>
        <label>1</label>
    </ligand>
</feature>
<evidence type="ECO:0000256" key="2">
    <source>
        <dbReference type="ARBA" id="ARBA00022801"/>
    </source>
</evidence>
<protein>
    <recommendedName>
        <fullName evidence="5">3',5'-cyclic adenosine monophosphate phosphodiesterase CpdA</fullName>
        <shortName evidence="5">3',5'-cyclic AMP phosphodiesterase</shortName>
        <shortName evidence="5">cAMP phosphodiesterase</shortName>
        <ecNumber evidence="5">3.1.4.53</ecNumber>
    </recommendedName>
</protein>
<dbReference type="HAMAP" id="MF_00905">
    <property type="entry name" value="cAMP_phosphodiest_CpdA"/>
    <property type="match status" value="1"/>
</dbReference>
<comment type="cofactor">
    <cofactor evidence="5">
        <name>Fe(2+)</name>
        <dbReference type="ChEBI" id="CHEBI:29033"/>
    </cofactor>
    <text evidence="5">Binds 2 Fe(2+) ions per subunit.</text>
</comment>
<evidence type="ECO:0000313" key="7">
    <source>
        <dbReference type="EMBL" id="PWI31991.1"/>
    </source>
</evidence>
<dbReference type="EC" id="3.1.4.53" evidence="5"/>
<evidence type="ECO:0000256" key="5">
    <source>
        <dbReference type="HAMAP-Rule" id="MF_00905"/>
    </source>
</evidence>
<name>A0A2U3B5B2_9VIBR</name>
<feature type="binding site" evidence="5">
    <location>
        <begin position="108"/>
        <end position="109"/>
    </location>
    <ligand>
        <name>AMP</name>
        <dbReference type="ChEBI" id="CHEBI:456215"/>
    </ligand>
</feature>
<keyword evidence="2 5" id="KW-0378">Hydrolase</keyword>
<feature type="binding site" evidence="5">
    <location>
        <position position="78"/>
    </location>
    <ligand>
        <name>Fe cation</name>
        <dbReference type="ChEBI" id="CHEBI:24875"/>
        <label>2</label>
    </ligand>
</feature>
<organism evidence="7 8">
    <name type="scientific">Vibrio albus</name>
    <dbReference type="NCBI Taxonomy" id="2200953"/>
    <lineage>
        <taxon>Bacteria</taxon>
        <taxon>Pseudomonadati</taxon>
        <taxon>Pseudomonadota</taxon>
        <taxon>Gammaproteobacteria</taxon>
        <taxon>Vibrionales</taxon>
        <taxon>Vibrionaceae</taxon>
        <taxon>Vibrio</taxon>
    </lineage>
</organism>
<sequence length="289" mass="32506">MLTSSTAYTYAGEPGILERKTEDTESQSIKLLQITDTHLFSTSDGCLLSVNTLDSFHAIIEEINNQQIPFDGIIATGDISQDHSERSYQRFEQGIASLEKPCYWLPGNHDYKPGMQSVLPSPQIQTNTHVLLGEHWQMILLDSQVEGVPHGKLSEEQLTYLDDKLAEYSNRHTLVLLHHHSVLVGSSWLDQHTLYEPEKFWQIIEKHNNVSAVLCGHVHQEYDSMHAGVRVMASPSTCVQFKPDSTDFALDPLSPGWRTLELLKDGSVATQVYRLGDGRFHPDFSASGY</sequence>
<dbReference type="PANTHER" id="PTHR42988">
    <property type="entry name" value="PHOSPHOHYDROLASE"/>
    <property type="match status" value="1"/>
</dbReference>
<dbReference type="GO" id="GO:0004115">
    <property type="term" value="F:3',5'-cyclic-AMP phosphodiesterase activity"/>
    <property type="evidence" value="ECO:0007669"/>
    <property type="project" value="UniProtKB-UniRule"/>
</dbReference>
<dbReference type="InterPro" id="IPR050884">
    <property type="entry name" value="CNP_phosphodiesterase-III"/>
</dbReference>
<feature type="binding site" evidence="5">
    <location>
        <position position="217"/>
    </location>
    <ligand>
        <name>Fe cation</name>
        <dbReference type="ChEBI" id="CHEBI:24875"/>
        <label>2</label>
    </ligand>
</feature>
<evidence type="ECO:0000259" key="6">
    <source>
        <dbReference type="Pfam" id="PF00149"/>
    </source>
</evidence>
<dbReference type="InterPro" id="IPR029052">
    <property type="entry name" value="Metallo-depent_PP-like"/>
</dbReference>
<feature type="binding site" evidence="5">
    <location>
        <position position="178"/>
    </location>
    <ligand>
        <name>Fe cation</name>
        <dbReference type="ChEBI" id="CHEBI:24875"/>
        <label>2</label>
    </ligand>
</feature>
<dbReference type="GO" id="GO:0046872">
    <property type="term" value="F:metal ion binding"/>
    <property type="evidence" value="ECO:0007669"/>
    <property type="project" value="UniProtKB-UniRule"/>
</dbReference>
<proteinExistence type="inferred from homology"/>
<reference evidence="7 8" key="1">
    <citation type="submission" date="2018-05" db="EMBL/GenBank/DDBJ databases">
        <title>Vibrio limimaris sp. nov., isolated from marine sediment.</title>
        <authorList>
            <person name="Li C.-M."/>
        </authorList>
    </citation>
    <scope>NUCLEOTIDE SEQUENCE [LARGE SCALE GENOMIC DNA]</scope>
    <source>
        <strain evidence="7 8">E4404</strain>
    </source>
</reference>
<feature type="binding site" evidence="5">
    <location>
        <position position="219"/>
    </location>
    <ligand>
        <name>AMP</name>
        <dbReference type="ChEBI" id="CHEBI:456215"/>
    </ligand>
</feature>
<comment type="caution">
    <text evidence="7">The sequence shown here is derived from an EMBL/GenBank/DDBJ whole genome shotgun (WGS) entry which is preliminary data.</text>
</comment>
<dbReference type="SUPFAM" id="SSF56300">
    <property type="entry name" value="Metallo-dependent phosphatases"/>
    <property type="match status" value="1"/>
</dbReference>
<keyword evidence="8" id="KW-1185">Reference proteome</keyword>
<dbReference type="NCBIfam" id="NF008359">
    <property type="entry name" value="PRK11148.1"/>
    <property type="match status" value="1"/>
</dbReference>
<evidence type="ECO:0000256" key="4">
    <source>
        <dbReference type="ARBA" id="ARBA00025742"/>
    </source>
</evidence>
<feature type="binding site" evidence="5">
    <location>
        <position position="38"/>
    </location>
    <ligand>
        <name>AMP</name>
        <dbReference type="ChEBI" id="CHEBI:456215"/>
    </ligand>
</feature>
<dbReference type="InterPro" id="IPR004843">
    <property type="entry name" value="Calcineurin-like_PHP"/>
</dbReference>
<dbReference type="PANTHER" id="PTHR42988:SF2">
    <property type="entry name" value="CYCLIC NUCLEOTIDE PHOSPHODIESTERASE CBUA0032-RELATED"/>
    <property type="match status" value="1"/>
</dbReference>
<feature type="binding site" evidence="5">
    <location>
        <position position="38"/>
    </location>
    <ligand>
        <name>Fe cation</name>
        <dbReference type="ChEBI" id="CHEBI:24875"/>
        <label>1</label>
    </ligand>
</feature>
<dbReference type="CDD" id="cd07402">
    <property type="entry name" value="MPP_GpdQ"/>
    <property type="match status" value="1"/>
</dbReference>
<dbReference type="GO" id="GO:0000166">
    <property type="term" value="F:nucleotide binding"/>
    <property type="evidence" value="ECO:0007669"/>
    <property type="project" value="UniProtKB-UniRule"/>
</dbReference>
<dbReference type="InterPro" id="IPR046379">
    <property type="entry name" value="cAMP_phosphodiest_CpdA"/>
</dbReference>
<dbReference type="Proteomes" id="UP000245362">
    <property type="component" value="Unassembled WGS sequence"/>
</dbReference>
<keyword evidence="3 5" id="KW-0408">Iron</keyword>
<dbReference type="EMBL" id="QFWT01000012">
    <property type="protein sequence ID" value="PWI31991.1"/>
    <property type="molecule type" value="Genomic_DNA"/>
</dbReference>
<evidence type="ECO:0000313" key="8">
    <source>
        <dbReference type="Proteomes" id="UP000245362"/>
    </source>
</evidence>
<accession>A0A2U3B5B2</accession>
<keyword evidence="5" id="KW-0547">Nucleotide-binding</keyword>
<feature type="domain" description="Calcineurin-like phosphoesterase" evidence="6">
    <location>
        <begin position="30"/>
        <end position="220"/>
    </location>
</feature>
<evidence type="ECO:0000256" key="3">
    <source>
        <dbReference type="ARBA" id="ARBA00023004"/>
    </source>
</evidence>
<dbReference type="OrthoDB" id="9784378at2"/>
<feature type="binding site" evidence="5">
    <location>
        <position position="78"/>
    </location>
    <ligand>
        <name>AMP</name>
        <dbReference type="ChEBI" id="CHEBI:456215"/>
    </ligand>
</feature>
<comment type="catalytic activity">
    <reaction evidence="5">
        <text>3',5'-cyclic AMP + H2O = AMP + H(+)</text>
        <dbReference type="Rhea" id="RHEA:25277"/>
        <dbReference type="ChEBI" id="CHEBI:15377"/>
        <dbReference type="ChEBI" id="CHEBI:15378"/>
        <dbReference type="ChEBI" id="CHEBI:58165"/>
        <dbReference type="ChEBI" id="CHEBI:456215"/>
        <dbReference type="EC" id="3.1.4.53"/>
    </reaction>
</comment>
<feature type="binding site" evidence="5">
    <location>
        <position position="108"/>
    </location>
    <ligand>
        <name>Fe cation</name>
        <dbReference type="ChEBI" id="CHEBI:24875"/>
        <label>2</label>
    </ligand>
</feature>
<feature type="binding site" evidence="5">
    <location>
        <position position="219"/>
    </location>
    <ligand>
        <name>Fe cation</name>
        <dbReference type="ChEBI" id="CHEBI:24875"/>
        <label>1</label>
    </ligand>
</feature>